<dbReference type="EMBL" id="JABBWK010000010">
    <property type="protein sequence ID" value="KAG1904413.1"/>
    <property type="molecule type" value="Genomic_DNA"/>
</dbReference>
<organism evidence="3 4">
    <name type="scientific">Suillus fuscotomentosus</name>
    <dbReference type="NCBI Taxonomy" id="1912939"/>
    <lineage>
        <taxon>Eukaryota</taxon>
        <taxon>Fungi</taxon>
        <taxon>Dikarya</taxon>
        <taxon>Basidiomycota</taxon>
        <taxon>Agaricomycotina</taxon>
        <taxon>Agaricomycetes</taxon>
        <taxon>Agaricomycetidae</taxon>
        <taxon>Boletales</taxon>
        <taxon>Suillineae</taxon>
        <taxon>Suillaceae</taxon>
        <taxon>Suillus</taxon>
    </lineage>
</organism>
<dbReference type="InterPro" id="IPR045341">
    <property type="entry name" value="DUF6532"/>
</dbReference>
<proteinExistence type="predicted"/>
<feature type="domain" description="DUF6532" evidence="2">
    <location>
        <begin position="44"/>
        <end position="230"/>
    </location>
</feature>
<protein>
    <recommendedName>
        <fullName evidence="2">DUF6532 domain-containing protein</fullName>
    </recommendedName>
</protein>
<dbReference type="Pfam" id="PF20149">
    <property type="entry name" value="DUF6532"/>
    <property type="match status" value="1"/>
</dbReference>
<feature type="compositionally biased region" description="Low complexity" evidence="1">
    <location>
        <begin position="426"/>
        <end position="435"/>
    </location>
</feature>
<dbReference type="RefSeq" id="XP_041229988.1">
    <property type="nucleotide sequence ID" value="XM_041376686.1"/>
</dbReference>
<feature type="region of interest" description="Disordered" evidence="1">
    <location>
        <begin position="1"/>
        <end position="36"/>
    </location>
</feature>
<gene>
    <name evidence="3" type="ORF">F5891DRAFT_977267</name>
</gene>
<evidence type="ECO:0000256" key="1">
    <source>
        <dbReference type="SAM" id="MobiDB-lite"/>
    </source>
</evidence>
<keyword evidence="4" id="KW-1185">Reference proteome</keyword>
<comment type="caution">
    <text evidence="3">The sequence shown here is derived from an EMBL/GenBank/DDBJ whole genome shotgun (WGS) entry which is preliminary data.</text>
</comment>
<evidence type="ECO:0000313" key="4">
    <source>
        <dbReference type="Proteomes" id="UP001195769"/>
    </source>
</evidence>
<reference evidence="3" key="1">
    <citation type="journal article" date="2020" name="New Phytol.">
        <title>Comparative genomics reveals dynamic genome evolution in host specialist ectomycorrhizal fungi.</title>
        <authorList>
            <person name="Lofgren L.A."/>
            <person name="Nguyen N.H."/>
            <person name="Vilgalys R."/>
            <person name="Ruytinx J."/>
            <person name="Liao H.L."/>
            <person name="Branco S."/>
            <person name="Kuo A."/>
            <person name="LaButti K."/>
            <person name="Lipzen A."/>
            <person name="Andreopoulos W."/>
            <person name="Pangilinan J."/>
            <person name="Riley R."/>
            <person name="Hundley H."/>
            <person name="Na H."/>
            <person name="Barry K."/>
            <person name="Grigoriev I.V."/>
            <person name="Stajich J.E."/>
            <person name="Kennedy P.G."/>
        </authorList>
    </citation>
    <scope>NUCLEOTIDE SEQUENCE</scope>
    <source>
        <strain evidence="3">FC203</strain>
    </source>
</reference>
<name>A0AAD4EG97_9AGAM</name>
<sequence length="916" mass="102905">MGFGVGGDSQFDGQAGDSMDTNLDGETSQENPSKLGFYPPTWQDTLSLAREVLDTVLWIYHEKKNKLERGYFPEYDIDMCRLLCDNLFTFRTELKKVIIPIAKRAYDIFPQGSMTRKEEAQKHVTATAARLLKSGDYLRLPDSSGGSFKNFTLQALKDACLEFYYSNSKKALKNTDEFHRTIPVNAMLLVAVVLKGVISGFRETGTDKVPDLTAEQCRIHFVNLRKSVDKLLDIPERRDELGDMLDQWARIGMGDFDGLCEPYQAYMSYVQGDFLVFMVTVTVADLCLQMLSSSPRTDNAIRYRECQDSGRSWHKSMQTSGLRLGRSLGTPRHTRQILAELNQLLAGMLPVCPPVTTGGDGIPHLDTAQTMSELLKYLTRSGNGGKPMARHSSCSFYRWYLQLLALPHIMSLIQMSTTSPSPPSSQPIASSSSTTLAMLPPSSTQPSSKRQCKRDDEDVHDKEVHDDFLIEQLEDGGFGREELRQALNASLKDLDLPIPDIPVPSIHDLISAPPAPIPRVQSPNVPFEADLPSSPALPALPHTPSSRPMPKHPRITQQMDPIWVTDLRARAQQEADDKRIEERRKEMEREAKQRFVLHWFDSDDAAVKVEWVSKCPYYPQWQLADDPELVASLGADIHKIEVFQELLMASKCISRPRHLRFNMTGERDAVRMKLKAKKEQVLLPDPVAEVEVIETPSSPAITVKREREESQELTSTPVRPRLMVEDFNSRRAISILPTPSPLPLRSHSVISLSSSPPRDTISMSILSSASSVISLASSHHSTASVEVSSAPTRQQATSINIPTITPIPVPNYDPAKPSQVWPHSMHTIDMVAGFRQMDDKLLRARYFQHELFPLVFGIPYVKATYHHNHKMWRVTDHTVLTEHEAAGHTPLGLWSHYLSARRRALGQESKKPGKAR</sequence>
<evidence type="ECO:0000313" key="3">
    <source>
        <dbReference type="EMBL" id="KAG1904413.1"/>
    </source>
</evidence>
<feature type="compositionally biased region" description="Low complexity" evidence="1">
    <location>
        <begin position="531"/>
        <end position="546"/>
    </location>
</feature>
<dbReference type="GeneID" id="64670984"/>
<feature type="region of interest" description="Disordered" evidence="1">
    <location>
        <begin position="531"/>
        <end position="554"/>
    </location>
</feature>
<dbReference type="Proteomes" id="UP001195769">
    <property type="component" value="Unassembled WGS sequence"/>
</dbReference>
<feature type="compositionally biased region" description="Polar residues" evidence="1">
    <location>
        <begin position="19"/>
        <end position="32"/>
    </location>
</feature>
<evidence type="ECO:0000259" key="2">
    <source>
        <dbReference type="Pfam" id="PF20149"/>
    </source>
</evidence>
<feature type="region of interest" description="Disordered" evidence="1">
    <location>
        <begin position="415"/>
        <end position="460"/>
    </location>
</feature>
<dbReference type="AlphaFoldDB" id="A0AAD4EG97"/>
<accession>A0AAD4EG97</accession>